<dbReference type="Gene3D" id="3.60.21.10">
    <property type="match status" value="1"/>
</dbReference>
<feature type="domain" description="Calcineurin-like phosphoesterase" evidence="2">
    <location>
        <begin position="5"/>
        <end position="204"/>
    </location>
</feature>
<dbReference type="PANTHER" id="PTHR30337">
    <property type="entry name" value="COMPONENT OF ATP-DEPENDENT DSDNA EXONUCLEASE"/>
    <property type="match status" value="1"/>
</dbReference>
<dbReference type="InterPro" id="IPR029052">
    <property type="entry name" value="Metallo-depent_PP-like"/>
</dbReference>
<keyword evidence="3" id="KW-0269">Exonuclease</keyword>
<keyword evidence="1" id="KW-0378">Hydrolase</keyword>
<comment type="caution">
    <text evidence="3">The sequence shown here is derived from an EMBL/GenBank/DDBJ whole genome shotgun (WGS) entry which is preliminary data.</text>
</comment>
<protein>
    <submittedName>
        <fullName evidence="3">DNA repair exonuclease</fullName>
    </submittedName>
</protein>
<dbReference type="Pfam" id="PF00149">
    <property type="entry name" value="Metallophos"/>
    <property type="match status" value="1"/>
</dbReference>
<dbReference type="RefSeq" id="WP_116042890.1">
    <property type="nucleotide sequence ID" value="NZ_QUBQ01000001.1"/>
</dbReference>
<evidence type="ECO:0000313" key="4">
    <source>
        <dbReference type="Proteomes" id="UP000261905"/>
    </source>
</evidence>
<dbReference type="PANTHER" id="PTHR30337:SF7">
    <property type="entry name" value="PHOSPHOESTERASE"/>
    <property type="match status" value="1"/>
</dbReference>
<dbReference type="SUPFAM" id="SSF56300">
    <property type="entry name" value="Metallo-dependent phosphatases"/>
    <property type="match status" value="1"/>
</dbReference>
<accession>A0A371PIV5</accession>
<dbReference type="PIRSF" id="PIRSF033091">
    <property type="entry name" value="Pesterase_YhaO"/>
    <property type="match status" value="1"/>
</dbReference>
<dbReference type="AlphaFoldDB" id="A0A371PIV5"/>
<evidence type="ECO:0000259" key="2">
    <source>
        <dbReference type="Pfam" id="PF00149"/>
    </source>
</evidence>
<dbReference type="GO" id="GO:0004527">
    <property type="term" value="F:exonuclease activity"/>
    <property type="evidence" value="ECO:0007669"/>
    <property type="project" value="UniProtKB-KW"/>
</dbReference>
<dbReference type="EMBL" id="QUBQ01000001">
    <property type="protein sequence ID" value="REK76151.1"/>
    <property type="molecule type" value="Genomic_DNA"/>
</dbReference>
<dbReference type="InterPro" id="IPR014576">
    <property type="entry name" value="Pesterase_YhaO"/>
</dbReference>
<dbReference type="InterPro" id="IPR004843">
    <property type="entry name" value="Calcineurin-like_PHP"/>
</dbReference>
<dbReference type="CDD" id="cd00840">
    <property type="entry name" value="MPP_Mre11_N"/>
    <property type="match status" value="1"/>
</dbReference>
<organism evidence="3 4">
    <name type="scientific">Paenibacillus paeoniae</name>
    <dbReference type="NCBI Taxonomy" id="2292705"/>
    <lineage>
        <taxon>Bacteria</taxon>
        <taxon>Bacillati</taxon>
        <taxon>Bacillota</taxon>
        <taxon>Bacilli</taxon>
        <taxon>Bacillales</taxon>
        <taxon>Paenibacillaceae</taxon>
        <taxon>Paenibacillus</taxon>
    </lineage>
</organism>
<dbReference type="InterPro" id="IPR050535">
    <property type="entry name" value="DNA_Repair-Maintenance_Comp"/>
</dbReference>
<sequence>MSVSFRFIHAADFHLDSPFKGLSKAPDAVRKGLMDSTFAALKKLTDLAIAEEVDFIVIAGDLFDEADRSLRAQLALLQEWERLAAEGISVYAIHGNHDHLGGRRARLELPPNVHIFGSARPAGLPAYRKSGELAAYVYGMSYGERAETRNLAISYQAAPEAPYHIALLHGNVGGNASHDPYAPCTLEQLIGSGFDYWALGHIHKRELLHEYPHVAYAGNLQGRNPKETGAKGCYLVDVSEGKRVDMRFMPLDKVRWLELDLSIEDVSTEQELLRRMERRVAQCREEESGSSVMLRLRLVGSGSLHRTVSQEAALAAWIEQLQATEPIYSDEQWTYVYGLVSSTNAPINWHMLQDEDSFAGELFRLSDRTGQDEAKWRELAEQAIGDMSNHPKLNRLGQAKWDVLPKEWLQQAKELTLSLIADAGENNRRPS</sequence>
<reference evidence="3 4" key="1">
    <citation type="submission" date="2018-08" db="EMBL/GenBank/DDBJ databases">
        <title>Paenibacillus sp. M4BSY-1, whole genome shotgun sequence.</title>
        <authorList>
            <person name="Tuo L."/>
        </authorList>
    </citation>
    <scope>NUCLEOTIDE SEQUENCE [LARGE SCALE GENOMIC DNA]</scope>
    <source>
        <strain evidence="3 4">M4BSY-1</strain>
    </source>
</reference>
<proteinExistence type="predicted"/>
<keyword evidence="3" id="KW-0540">Nuclease</keyword>
<evidence type="ECO:0000313" key="3">
    <source>
        <dbReference type="EMBL" id="REK76151.1"/>
    </source>
</evidence>
<evidence type="ECO:0000256" key="1">
    <source>
        <dbReference type="ARBA" id="ARBA00022801"/>
    </source>
</evidence>
<name>A0A371PIV5_9BACL</name>
<keyword evidence="4" id="KW-1185">Reference proteome</keyword>
<dbReference type="Proteomes" id="UP000261905">
    <property type="component" value="Unassembled WGS sequence"/>
</dbReference>
<dbReference type="OrthoDB" id="9773856at2"/>
<gene>
    <name evidence="3" type="ORF">DX130_03555</name>
</gene>
<dbReference type="InterPro" id="IPR041796">
    <property type="entry name" value="Mre11_N"/>
</dbReference>